<evidence type="ECO:0000313" key="2">
    <source>
        <dbReference type="EMBL" id="AHH07101.1"/>
    </source>
</evidence>
<organism evidence="2">
    <name type="scientific">Borrelia crocidurae DOU</name>
    <dbReference type="NCBI Taxonomy" id="1293575"/>
    <lineage>
        <taxon>Bacteria</taxon>
        <taxon>Pseudomonadati</taxon>
        <taxon>Spirochaetota</taxon>
        <taxon>Spirochaetia</taxon>
        <taxon>Spirochaetales</taxon>
        <taxon>Borreliaceae</taxon>
        <taxon>Borrelia</taxon>
    </lineage>
</organism>
<name>W5SPR6_9SPIR</name>
<proteinExistence type="predicted"/>
<gene>
    <name evidence="2" type="ORF">BCD_1035</name>
</gene>
<dbReference type="HOGENOM" id="CLU_3402379_0_0_12"/>
<dbReference type="EMBL" id="CP004300">
    <property type="protein sequence ID" value="AHH07101.1"/>
    <property type="molecule type" value="Genomic_DNA"/>
</dbReference>
<feature type="region of interest" description="Disordered" evidence="1">
    <location>
        <begin position="1"/>
        <end position="30"/>
    </location>
</feature>
<keyword evidence="2" id="KW-0614">Plasmid</keyword>
<geneLocation type="plasmid" evidence="2">
    <name>unnamed</name>
</geneLocation>
<accession>W5SPR6</accession>
<sequence length="30" mass="3231">MVGVLLKRDKGNAESTKTAENEQKSIGKVV</sequence>
<dbReference type="AlphaFoldDB" id="W5SPR6"/>
<reference evidence="2" key="1">
    <citation type="submission" date="2013-02" db="EMBL/GenBank/DDBJ databases">
        <title>Comparative genomics of Borrelia species.</title>
        <authorList>
            <person name="Schwan T.G."/>
            <person name="Raffel S.J."/>
            <person name="Porcella S.F."/>
        </authorList>
    </citation>
    <scope>NUCLEOTIDE SEQUENCE</scope>
    <source>
        <strain evidence="2">DOU</strain>
        <plasmid evidence="2">unnamed</plasmid>
    </source>
</reference>
<evidence type="ECO:0000256" key="1">
    <source>
        <dbReference type="SAM" id="MobiDB-lite"/>
    </source>
</evidence>
<protein>
    <submittedName>
        <fullName evidence="2">Variable outer membrane protein</fullName>
    </submittedName>
</protein>